<dbReference type="CDD" id="cd01065">
    <property type="entry name" value="NAD_bind_Shikimate_DH"/>
    <property type="match status" value="1"/>
</dbReference>
<dbReference type="InterPro" id="IPR046346">
    <property type="entry name" value="Aminoacid_DH-like_N_sf"/>
</dbReference>
<dbReference type="EMBL" id="DTPE01000190">
    <property type="protein sequence ID" value="HGE75408.1"/>
    <property type="molecule type" value="Genomic_DNA"/>
</dbReference>
<sequence length="257" mass="28690">MIRLGIIGTHLTHTKSPLIYNTLFQRYGMDSHYDIIEIAQEAFDSQIDRWMEELYGFNVTIPYKSRIIPHLKCISEDAMTIGAVNVINSKGEGFNTDWQGFYRSLEGIEIKGESAIVIGAGGAARAVCFALKKAGLEIYVKDRKVERASELEKIFGAHLETPDPATVGLIVNATPLGMYPDTDSSPDLSIEKFRRSCVIYDLVYNPAETKFLRNASSLGFKTLNGYGMLVNQAVLNLKIWSMEALAETLLKDHSWIS</sequence>
<evidence type="ECO:0000313" key="5">
    <source>
        <dbReference type="EMBL" id="HGE75408.1"/>
    </source>
</evidence>
<dbReference type="SUPFAM" id="SSF53223">
    <property type="entry name" value="Aminoacid dehydrogenase-like, N-terminal domain"/>
    <property type="match status" value="1"/>
</dbReference>
<dbReference type="InterPro" id="IPR036291">
    <property type="entry name" value="NAD(P)-bd_dom_sf"/>
</dbReference>
<dbReference type="UniPathway" id="UPA00053">
    <property type="reaction ID" value="UER00087"/>
</dbReference>
<feature type="binding site" evidence="3">
    <location>
        <begin position="14"/>
        <end position="16"/>
    </location>
    <ligand>
        <name>shikimate</name>
        <dbReference type="ChEBI" id="CHEBI:36208"/>
    </ligand>
</feature>
<feature type="binding site" evidence="3">
    <location>
        <position position="85"/>
    </location>
    <ligand>
        <name>shikimate</name>
        <dbReference type="ChEBI" id="CHEBI:36208"/>
    </ligand>
</feature>
<reference evidence="5" key="1">
    <citation type="journal article" date="2020" name="mSystems">
        <title>Genome- and Community-Level Interaction Insights into Carbon Utilization and Element Cycling Functions of Hydrothermarchaeota in Hydrothermal Sediment.</title>
        <authorList>
            <person name="Zhou Z."/>
            <person name="Liu Y."/>
            <person name="Xu W."/>
            <person name="Pan J."/>
            <person name="Luo Z.H."/>
            <person name="Li M."/>
        </authorList>
    </citation>
    <scope>NUCLEOTIDE SEQUENCE [LARGE SCALE GENOMIC DNA]</scope>
    <source>
        <strain evidence="5">SpSt-966</strain>
    </source>
</reference>
<protein>
    <recommendedName>
        <fullName evidence="3">Shikimate dehydrogenase (NADP(+))</fullName>
        <shortName evidence="3">SDH</shortName>
        <ecNumber evidence="3">1.1.1.25</ecNumber>
    </recommendedName>
</protein>
<dbReference type="GO" id="GO:0009423">
    <property type="term" value="P:chorismate biosynthetic process"/>
    <property type="evidence" value="ECO:0007669"/>
    <property type="project" value="UniProtKB-UniRule"/>
</dbReference>
<dbReference type="GO" id="GO:0008652">
    <property type="term" value="P:amino acid biosynthetic process"/>
    <property type="evidence" value="ECO:0007669"/>
    <property type="project" value="UniProtKB-KW"/>
</dbReference>
<feature type="active site" description="Proton acceptor" evidence="3">
    <location>
        <position position="64"/>
    </location>
</feature>
<organism evidence="5">
    <name type="scientific">Mesoaciditoga lauensis</name>
    <dbReference type="NCBI Taxonomy" id="1495039"/>
    <lineage>
        <taxon>Bacteria</taxon>
        <taxon>Thermotogati</taxon>
        <taxon>Thermotogota</taxon>
        <taxon>Thermotogae</taxon>
        <taxon>Mesoaciditogales</taxon>
        <taxon>Mesoaciditogaceae</taxon>
        <taxon>Mesoaciditoga</taxon>
    </lineage>
</organism>
<dbReference type="Gene3D" id="3.40.50.10860">
    <property type="entry name" value="Leucine Dehydrogenase, chain A, domain 1"/>
    <property type="match status" value="1"/>
</dbReference>
<dbReference type="GO" id="GO:0019632">
    <property type="term" value="P:shikimate metabolic process"/>
    <property type="evidence" value="ECO:0007669"/>
    <property type="project" value="TreeGrafter"/>
</dbReference>
<feature type="binding site" evidence="3">
    <location>
        <position position="76"/>
    </location>
    <ligand>
        <name>NADP(+)</name>
        <dbReference type="ChEBI" id="CHEBI:58349"/>
    </ligand>
</feature>
<dbReference type="GO" id="GO:0004764">
    <property type="term" value="F:shikimate 3-dehydrogenase (NADP+) activity"/>
    <property type="evidence" value="ECO:0007669"/>
    <property type="project" value="UniProtKB-UniRule"/>
</dbReference>
<evidence type="ECO:0000256" key="3">
    <source>
        <dbReference type="HAMAP-Rule" id="MF_00222"/>
    </source>
</evidence>
<dbReference type="GO" id="GO:0050661">
    <property type="term" value="F:NADP binding"/>
    <property type="evidence" value="ECO:0007669"/>
    <property type="project" value="TreeGrafter"/>
</dbReference>
<name>A0A7V3VSW4_9BACT</name>
<dbReference type="EC" id="1.1.1.25" evidence="3"/>
<evidence type="ECO:0000256" key="1">
    <source>
        <dbReference type="ARBA" id="ARBA00004871"/>
    </source>
</evidence>
<comment type="caution">
    <text evidence="3">Lacks conserved residue(s) required for the propagation of feature annotation.</text>
</comment>
<gene>
    <name evidence="3" type="primary">aroE</name>
    <name evidence="5" type="ORF">ENX73_04715</name>
</gene>
<feature type="binding site" evidence="3">
    <location>
        <position position="225"/>
    </location>
    <ligand>
        <name>NADP(+)</name>
        <dbReference type="ChEBI" id="CHEBI:58349"/>
    </ligand>
</feature>
<dbReference type="InterPro" id="IPR022893">
    <property type="entry name" value="Shikimate_DH_fam"/>
</dbReference>
<feature type="binding site" evidence="3">
    <location>
        <position position="97"/>
    </location>
    <ligand>
        <name>shikimate</name>
        <dbReference type="ChEBI" id="CHEBI:36208"/>
    </ligand>
</feature>
<dbReference type="SUPFAM" id="SSF51735">
    <property type="entry name" value="NAD(P)-binding Rossmann-fold domains"/>
    <property type="match status" value="1"/>
</dbReference>
<comment type="catalytic activity">
    <reaction evidence="3">
        <text>shikimate + NADP(+) = 3-dehydroshikimate + NADPH + H(+)</text>
        <dbReference type="Rhea" id="RHEA:17737"/>
        <dbReference type="ChEBI" id="CHEBI:15378"/>
        <dbReference type="ChEBI" id="CHEBI:16630"/>
        <dbReference type="ChEBI" id="CHEBI:36208"/>
        <dbReference type="ChEBI" id="CHEBI:57783"/>
        <dbReference type="ChEBI" id="CHEBI:58349"/>
        <dbReference type="EC" id="1.1.1.25"/>
    </reaction>
</comment>
<dbReference type="PANTHER" id="PTHR21089">
    <property type="entry name" value="SHIKIMATE DEHYDROGENASE"/>
    <property type="match status" value="1"/>
</dbReference>
<dbReference type="GO" id="GO:0005829">
    <property type="term" value="C:cytosol"/>
    <property type="evidence" value="ECO:0007669"/>
    <property type="project" value="TreeGrafter"/>
</dbReference>
<feature type="binding site" evidence="3">
    <location>
        <position position="232"/>
    </location>
    <ligand>
        <name>shikimate</name>
        <dbReference type="ChEBI" id="CHEBI:36208"/>
    </ligand>
</feature>
<comment type="subunit">
    <text evidence="3">Homodimer.</text>
</comment>
<comment type="function">
    <text evidence="3">Involved in the biosynthesis of the chorismate, which leads to the biosynthesis of aromatic amino acids. Catalyzes the reversible NADPH linked reduction of 3-dehydroshikimate (DHSA) to yield shikimate (SA).</text>
</comment>
<dbReference type="PANTHER" id="PTHR21089:SF1">
    <property type="entry name" value="BIFUNCTIONAL 3-DEHYDROQUINATE DEHYDRATASE_SHIKIMATE DEHYDROGENASE, CHLOROPLASTIC"/>
    <property type="match status" value="1"/>
</dbReference>
<feature type="binding site" evidence="3">
    <location>
        <begin position="119"/>
        <end position="123"/>
    </location>
    <ligand>
        <name>NADP(+)</name>
        <dbReference type="ChEBI" id="CHEBI:58349"/>
    </ligand>
</feature>
<dbReference type="Gene3D" id="3.40.50.720">
    <property type="entry name" value="NAD(P)-binding Rossmann-like Domain"/>
    <property type="match status" value="1"/>
</dbReference>
<evidence type="ECO:0000256" key="2">
    <source>
        <dbReference type="ARBA" id="ARBA00023141"/>
    </source>
</evidence>
<dbReference type="GO" id="GO:0009073">
    <property type="term" value="P:aromatic amino acid family biosynthetic process"/>
    <property type="evidence" value="ECO:0007669"/>
    <property type="project" value="UniProtKB-KW"/>
</dbReference>
<comment type="pathway">
    <text evidence="1 3">Metabolic intermediate biosynthesis; chorismate biosynthesis; chorismate from D-erythrose 4-phosphate and phosphoenolpyruvate: step 4/7.</text>
</comment>
<dbReference type="Pfam" id="PF08501">
    <property type="entry name" value="Shikimate_dh_N"/>
    <property type="match status" value="1"/>
</dbReference>
<feature type="binding site" evidence="3">
    <location>
        <position position="60"/>
    </location>
    <ligand>
        <name>shikimate</name>
        <dbReference type="ChEBI" id="CHEBI:36208"/>
    </ligand>
</feature>
<dbReference type="AlphaFoldDB" id="A0A7V3VSW4"/>
<comment type="similarity">
    <text evidence="3">Belongs to the shikimate dehydrogenase family.</text>
</comment>
<proteinExistence type="inferred from homology"/>
<keyword evidence="3" id="KW-0521">NADP</keyword>
<dbReference type="InterPro" id="IPR013708">
    <property type="entry name" value="Shikimate_DH-bd_N"/>
</dbReference>
<comment type="caution">
    <text evidence="5">The sequence shown here is derived from an EMBL/GenBank/DDBJ whole genome shotgun (WGS) entry which is preliminary data.</text>
</comment>
<dbReference type="HAMAP" id="MF_00222">
    <property type="entry name" value="Shikimate_DH_AroE"/>
    <property type="match status" value="1"/>
</dbReference>
<accession>A0A7V3VSW4</accession>
<keyword evidence="2 3" id="KW-0057">Aromatic amino acid biosynthesis</keyword>
<keyword evidence="3" id="KW-0560">Oxidoreductase</keyword>
<feature type="domain" description="Shikimate dehydrogenase substrate binding N-terminal" evidence="4">
    <location>
        <begin position="6"/>
        <end position="87"/>
    </location>
</feature>
<feature type="binding site" evidence="3">
    <location>
        <position position="202"/>
    </location>
    <ligand>
        <name>NADP(+)</name>
        <dbReference type="ChEBI" id="CHEBI:58349"/>
    </ligand>
</feature>
<evidence type="ECO:0000259" key="4">
    <source>
        <dbReference type="Pfam" id="PF08501"/>
    </source>
</evidence>
<keyword evidence="3" id="KW-0028">Amino-acid biosynthesis</keyword>
<feature type="binding site" evidence="3">
    <location>
        <position position="204"/>
    </location>
    <ligand>
        <name>shikimate</name>
        <dbReference type="ChEBI" id="CHEBI:36208"/>
    </ligand>
</feature>